<organism evidence="3">
    <name type="scientific">Streptomyces sp. NBC_00119</name>
    <dbReference type="NCBI Taxonomy" id="2975659"/>
    <lineage>
        <taxon>Bacteria</taxon>
        <taxon>Bacillati</taxon>
        <taxon>Actinomycetota</taxon>
        <taxon>Actinomycetes</taxon>
        <taxon>Kitasatosporales</taxon>
        <taxon>Streptomycetaceae</taxon>
        <taxon>Streptomyces</taxon>
    </lineage>
</organism>
<evidence type="ECO:0000256" key="2">
    <source>
        <dbReference type="SAM" id="MobiDB-lite"/>
    </source>
</evidence>
<sequence length="102" mass="11339">MLLYVQVSRSAAVLHLSEHHGDGSPHGVAWFPVRDVSALHKERSPVRTRPMRAGNDPDAPGGPPMQVTEPNGNIRHRRSRRPPVRRTDTLCTYRLSLSGRSA</sequence>
<dbReference type="EMBL" id="CP108195">
    <property type="protein sequence ID" value="WTS19099.1"/>
    <property type="molecule type" value="Genomic_DNA"/>
</dbReference>
<feature type="compositionally biased region" description="Basic residues" evidence="2">
    <location>
        <begin position="74"/>
        <end position="84"/>
    </location>
</feature>
<reference evidence="3" key="1">
    <citation type="submission" date="2022-10" db="EMBL/GenBank/DDBJ databases">
        <title>The complete genomes of actinobacterial strains from the NBC collection.</title>
        <authorList>
            <person name="Joergensen T.S."/>
            <person name="Alvarez Arevalo M."/>
            <person name="Sterndorff E.B."/>
            <person name="Faurdal D."/>
            <person name="Vuksanovic O."/>
            <person name="Mourched A.-S."/>
            <person name="Charusanti P."/>
            <person name="Shaw S."/>
            <person name="Blin K."/>
            <person name="Weber T."/>
        </authorList>
    </citation>
    <scope>NUCLEOTIDE SEQUENCE</scope>
    <source>
        <strain evidence="3">NBC_00119</strain>
    </source>
</reference>
<dbReference type="InterPro" id="IPR029068">
    <property type="entry name" value="Glyas_Bleomycin-R_OHBP_Dase"/>
</dbReference>
<dbReference type="Gene3D" id="3.10.180.10">
    <property type="entry name" value="2,3-Dihydroxybiphenyl 1,2-Dioxygenase, domain 1"/>
    <property type="match status" value="1"/>
</dbReference>
<dbReference type="InterPro" id="IPR000335">
    <property type="entry name" value="Bleomycin-R"/>
</dbReference>
<protein>
    <submittedName>
        <fullName evidence="3">Glyoxalase superfamily protein</fullName>
    </submittedName>
</protein>
<dbReference type="GO" id="GO:0046677">
    <property type="term" value="P:response to antibiotic"/>
    <property type="evidence" value="ECO:0007669"/>
    <property type="project" value="UniProtKB-KW"/>
</dbReference>
<keyword evidence="1" id="KW-0046">Antibiotic resistance</keyword>
<evidence type="ECO:0000256" key="1">
    <source>
        <dbReference type="ARBA" id="ARBA00023251"/>
    </source>
</evidence>
<name>A0AAU1UPB2_9ACTN</name>
<gene>
    <name evidence="3" type="ORF">OHU69_47905</name>
</gene>
<feature type="region of interest" description="Disordered" evidence="2">
    <location>
        <begin position="41"/>
        <end position="89"/>
    </location>
</feature>
<accession>A0AAU1UPB2</accession>
<proteinExistence type="predicted"/>
<evidence type="ECO:0000313" key="3">
    <source>
        <dbReference type="EMBL" id="WTS19099.1"/>
    </source>
</evidence>
<dbReference type="Pfam" id="PF19581">
    <property type="entry name" value="Glyoxalase_7"/>
    <property type="match status" value="1"/>
</dbReference>
<dbReference type="AlphaFoldDB" id="A0AAU1UPB2"/>